<comment type="caution">
    <text evidence="4">The sequence shown here is derived from an EMBL/GenBank/DDBJ whole genome shotgun (WGS) entry which is preliminary data.</text>
</comment>
<dbReference type="PANTHER" id="PTHR13593">
    <property type="match status" value="1"/>
</dbReference>
<evidence type="ECO:0000256" key="2">
    <source>
        <dbReference type="SAM" id="Phobius"/>
    </source>
</evidence>
<feature type="compositionally biased region" description="Low complexity" evidence="1">
    <location>
        <begin position="62"/>
        <end position="71"/>
    </location>
</feature>
<feature type="compositionally biased region" description="Low complexity" evidence="1">
    <location>
        <begin position="79"/>
        <end position="124"/>
    </location>
</feature>
<keyword evidence="3" id="KW-0732">Signal</keyword>
<protein>
    <recommendedName>
        <fullName evidence="6">PLC-like phosphodiesterase</fullName>
    </recommendedName>
</protein>
<dbReference type="Proteomes" id="UP000275385">
    <property type="component" value="Unassembled WGS sequence"/>
</dbReference>
<gene>
    <name evidence="4" type="ORF">DL546_009803</name>
</gene>
<keyword evidence="5" id="KW-1185">Reference proteome</keyword>
<keyword evidence="2" id="KW-0472">Membrane</keyword>
<dbReference type="EMBL" id="QVQW01000001">
    <property type="protein sequence ID" value="RKU49681.1"/>
    <property type="molecule type" value="Genomic_DNA"/>
</dbReference>
<sequence>MLTMSFLRAVGLASIWLLPGAIAQLPTDSTAGITLVSGSSALSTTERRTPTGTYQSFSSKISLGTSSSSSSVTIAPNATTTDSRSTRSSTTDSLTLISGSPKSSSTTMSGNFSTTPSASPSASPVNSRPCNNYPEFCNRKYSNITMVAAHNSPFVRTGSAAANQQYTVKTQLDDGVRFLQAQIQFSANDTVPHFCHTSCDILDAGPITDWLTQVREWIEDSNNRYEVVTILLGNGNYSQPDKYAPYIEQTGLTNYVYTPPVVPMNLTDWPTLGEMIISNKRVVMFLDYNANQTAYPWLQDEFSQLWETPFDPVDQTFPCTVQRPPDLPADQAKARMYMTNHNLNVEISVLGSSLLVPAVSVLNQTNNVTGTGSLGLAAENCRTEWGRAPNFLNVDYYNYGGYPGSVFEVAAKMNNVTYTRACCGMPVSGAGMREVFGGLLTSVVLGWGVVWLLG</sequence>
<feature type="signal peptide" evidence="3">
    <location>
        <begin position="1"/>
        <end position="23"/>
    </location>
</feature>
<evidence type="ECO:0000256" key="1">
    <source>
        <dbReference type="SAM" id="MobiDB-lite"/>
    </source>
</evidence>
<dbReference type="GO" id="GO:0006629">
    <property type="term" value="P:lipid metabolic process"/>
    <property type="evidence" value="ECO:0007669"/>
    <property type="project" value="InterPro"/>
</dbReference>
<organism evidence="4 5">
    <name type="scientific">Coniochaeta pulveracea</name>
    <dbReference type="NCBI Taxonomy" id="177199"/>
    <lineage>
        <taxon>Eukaryota</taxon>
        <taxon>Fungi</taxon>
        <taxon>Dikarya</taxon>
        <taxon>Ascomycota</taxon>
        <taxon>Pezizomycotina</taxon>
        <taxon>Sordariomycetes</taxon>
        <taxon>Sordariomycetidae</taxon>
        <taxon>Coniochaetales</taxon>
        <taxon>Coniochaetaceae</taxon>
        <taxon>Coniochaeta</taxon>
    </lineage>
</organism>
<feature type="region of interest" description="Disordered" evidence="1">
    <location>
        <begin position="62"/>
        <end position="128"/>
    </location>
</feature>
<feature type="chain" id="PRO_5019551596" description="PLC-like phosphodiesterase" evidence="3">
    <location>
        <begin position="24"/>
        <end position="454"/>
    </location>
</feature>
<dbReference type="GO" id="GO:0008081">
    <property type="term" value="F:phosphoric diester hydrolase activity"/>
    <property type="evidence" value="ECO:0007669"/>
    <property type="project" value="InterPro"/>
</dbReference>
<evidence type="ECO:0000256" key="3">
    <source>
        <dbReference type="SAM" id="SignalP"/>
    </source>
</evidence>
<keyword evidence="2" id="KW-1133">Transmembrane helix</keyword>
<dbReference type="PANTHER" id="PTHR13593:SF140">
    <property type="entry name" value="PLC-LIKE PHOSPHODIESTERASE"/>
    <property type="match status" value="1"/>
</dbReference>
<accession>A0A420YPA9</accession>
<dbReference type="Pfam" id="PF26146">
    <property type="entry name" value="PI-PLC_X"/>
    <property type="match status" value="1"/>
</dbReference>
<feature type="transmembrane region" description="Helical" evidence="2">
    <location>
        <begin position="435"/>
        <end position="453"/>
    </location>
</feature>
<evidence type="ECO:0008006" key="6">
    <source>
        <dbReference type="Google" id="ProtNLM"/>
    </source>
</evidence>
<evidence type="ECO:0000313" key="4">
    <source>
        <dbReference type="EMBL" id="RKU49681.1"/>
    </source>
</evidence>
<dbReference type="Gene3D" id="3.20.20.190">
    <property type="entry name" value="Phosphatidylinositol (PI) phosphodiesterase"/>
    <property type="match status" value="1"/>
</dbReference>
<dbReference type="OrthoDB" id="7984201at2759"/>
<dbReference type="InterPro" id="IPR051057">
    <property type="entry name" value="PI-PLC_domain"/>
</dbReference>
<evidence type="ECO:0000313" key="5">
    <source>
        <dbReference type="Proteomes" id="UP000275385"/>
    </source>
</evidence>
<dbReference type="AlphaFoldDB" id="A0A420YPA9"/>
<dbReference type="SUPFAM" id="SSF51695">
    <property type="entry name" value="PLC-like phosphodiesterases"/>
    <property type="match status" value="1"/>
</dbReference>
<reference evidence="4 5" key="1">
    <citation type="submission" date="2018-08" db="EMBL/GenBank/DDBJ databases">
        <title>Draft genome of the lignicolous fungus Coniochaeta pulveracea.</title>
        <authorList>
            <person name="Borstlap C.J."/>
            <person name="De Witt R.N."/>
            <person name="Botha A."/>
            <person name="Volschenk H."/>
        </authorList>
    </citation>
    <scope>NUCLEOTIDE SEQUENCE [LARGE SCALE GENOMIC DNA]</scope>
    <source>
        <strain evidence="4 5">CAB683</strain>
    </source>
</reference>
<dbReference type="InterPro" id="IPR017946">
    <property type="entry name" value="PLC-like_Pdiesterase_TIM-brl"/>
</dbReference>
<name>A0A420YPA9_9PEZI</name>
<proteinExistence type="predicted"/>
<dbReference type="STRING" id="177199.A0A420YPA9"/>
<keyword evidence="2" id="KW-0812">Transmembrane</keyword>